<proteinExistence type="predicted"/>
<gene>
    <name evidence="2" type="ORF">CGOC_LOCUS1000</name>
</gene>
<keyword evidence="3" id="KW-1185">Reference proteome</keyword>
<feature type="compositionally biased region" description="Polar residues" evidence="1">
    <location>
        <begin position="98"/>
        <end position="109"/>
    </location>
</feature>
<evidence type="ECO:0000313" key="2">
    <source>
        <dbReference type="EMBL" id="VDK47318.1"/>
    </source>
</evidence>
<evidence type="ECO:0000313" key="3">
    <source>
        <dbReference type="Proteomes" id="UP000271889"/>
    </source>
</evidence>
<feature type="region of interest" description="Disordered" evidence="1">
    <location>
        <begin position="52"/>
        <end position="109"/>
    </location>
</feature>
<feature type="compositionally biased region" description="Basic and acidic residues" evidence="1">
    <location>
        <begin position="57"/>
        <end position="66"/>
    </location>
</feature>
<evidence type="ECO:0000256" key="1">
    <source>
        <dbReference type="SAM" id="MobiDB-lite"/>
    </source>
</evidence>
<reference evidence="2 3" key="1">
    <citation type="submission" date="2018-11" db="EMBL/GenBank/DDBJ databases">
        <authorList>
            <consortium name="Pathogen Informatics"/>
        </authorList>
    </citation>
    <scope>NUCLEOTIDE SEQUENCE [LARGE SCALE GENOMIC DNA]</scope>
</reference>
<accession>A0A3P6RZC9</accession>
<sequence>MIFFFHHYEMPLILYQDRLQRILTEINTAPPAGPLDVQQVTVSIHTRPVVQEVNPTDEQRHGENHEPTSQVQEFSTQNGAVGSADHADGATVTGEASVLNSTLPSSSTDPVERIAEEVVSEAIDELFLS</sequence>
<dbReference type="Proteomes" id="UP000271889">
    <property type="component" value="Unassembled WGS sequence"/>
</dbReference>
<dbReference type="AlphaFoldDB" id="A0A3P6RZC9"/>
<feature type="compositionally biased region" description="Polar residues" evidence="1">
    <location>
        <begin position="67"/>
        <end position="80"/>
    </location>
</feature>
<protein>
    <submittedName>
        <fullName evidence="2">Uncharacterized protein</fullName>
    </submittedName>
</protein>
<dbReference type="EMBL" id="UYRV01001658">
    <property type="protein sequence ID" value="VDK47318.1"/>
    <property type="molecule type" value="Genomic_DNA"/>
</dbReference>
<dbReference type="OrthoDB" id="5863302at2759"/>
<name>A0A3P6RZC9_CYLGO</name>
<organism evidence="2 3">
    <name type="scientific">Cylicostephanus goldi</name>
    <name type="common">Nematode worm</name>
    <dbReference type="NCBI Taxonomy" id="71465"/>
    <lineage>
        <taxon>Eukaryota</taxon>
        <taxon>Metazoa</taxon>
        <taxon>Ecdysozoa</taxon>
        <taxon>Nematoda</taxon>
        <taxon>Chromadorea</taxon>
        <taxon>Rhabditida</taxon>
        <taxon>Rhabditina</taxon>
        <taxon>Rhabditomorpha</taxon>
        <taxon>Strongyloidea</taxon>
        <taxon>Strongylidae</taxon>
        <taxon>Cylicostephanus</taxon>
    </lineage>
</organism>